<reference evidence="2 3" key="1">
    <citation type="submission" date="2024-03" db="EMBL/GenBank/DDBJ databases">
        <title>Flavobacterium soyae.</title>
        <authorList>
            <person name="Zheng W."/>
        </authorList>
    </citation>
    <scope>NUCLEOTIDE SEQUENCE [LARGE SCALE GENOMIC DNA]</scope>
    <source>
        <strain evidence="2 3">55</strain>
    </source>
</reference>
<dbReference type="Proteomes" id="UP001623852">
    <property type="component" value="Chromosome"/>
</dbReference>
<proteinExistence type="predicted"/>
<feature type="transmembrane region" description="Helical" evidence="1">
    <location>
        <begin position="670"/>
        <end position="688"/>
    </location>
</feature>
<feature type="transmembrane region" description="Helical" evidence="1">
    <location>
        <begin position="616"/>
        <end position="635"/>
    </location>
</feature>
<feature type="transmembrane region" description="Helical" evidence="1">
    <location>
        <begin position="777"/>
        <end position="794"/>
    </location>
</feature>
<evidence type="ECO:0000313" key="2">
    <source>
        <dbReference type="EMBL" id="WYZ18894.1"/>
    </source>
</evidence>
<feature type="transmembrane region" description="Helical" evidence="1">
    <location>
        <begin position="246"/>
        <end position="268"/>
    </location>
</feature>
<organism evidence="2 3">
    <name type="scientific">Flavobacterium soyae</name>
    <dbReference type="NCBI Taxonomy" id="2903098"/>
    <lineage>
        <taxon>Bacteria</taxon>
        <taxon>Pseudomonadati</taxon>
        <taxon>Bacteroidota</taxon>
        <taxon>Flavobacteriia</taxon>
        <taxon>Flavobacteriales</taxon>
        <taxon>Flavobacteriaceae</taxon>
        <taxon>Flavobacterium</taxon>
    </lineage>
</organism>
<keyword evidence="1" id="KW-0472">Membrane</keyword>
<gene>
    <name evidence="2" type="ORF">AABD74_17225</name>
</gene>
<feature type="transmembrane region" description="Helical" evidence="1">
    <location>
        <begin position="15"/>
        <end position="36"/>
    </location>
</feature>
<protein>
    <submittedName>
        <fullName evidence="2">Uncharacterized protein</fullName>
    </submittedName>
</protein>
<dbReference type="RefSeq" id="WP_406843697.1">
    <property type="nucleotide sequence ID" value="NZ_CP150845.1"/>
</dbReference>
<feature type="transmembrane region" description="Helical" evidence="1">
    <location>
        <begin position="647"/>
        <end position="664"/>
    </location>
</feature>
<evidence type="ECO:0000256" key="1">
    <source>
        <dbReference type="SAM" id="Phobius"/>
    </source>
</evidence>
<dbReference type="EMBL" id="CP150845">
    <property type="protein sequence ID" value="WYZ18894.1"/>
    <property type="molecule type" value="Genomic_DNA"/>
</dbReference>
<feature type="transmembrane region" description="Helical" evidence="1">
    <location>
        <begin position="1123"/>
        <end position="1140"/>
    </location>
</feature>
<keyword evidence="3" id="KW-1185">Reference proteome</keyword>
<sequence length="1171" mass="135827">MGLSSNISDLFNKHIYTIITAVIIALLTFGYLSYILPNNQQKEDAKNIVILQGIEKQLNAYIDDQVKFVSEKQIDTSSRLSPYRGSTDTYIADVTIDKNKYQQLENGTIKLFRTIKLLKRSKSSGNNADQKDVLKDTITNKITIDLVKFLNKIDSTTYFTSFYICPVEAGLCQSHKSFLSKNVSLVDQDSLICYNRNNGPFSFKNSSKRYYTNQINIPQTNHTLFLAVGIEKYAFDSNAQQINPNLLIFSLISVVLLILGINFIKPVISSYKERLNQFDLVGVVFSIGLLIAILVIFGTLSYWSNTIKTRTANDLDQLVNKIDNSFTNQITTYERWKNNNSILGAAWKNSEKKIARIYLETNSKKTYLNGDLLPENDSLGDKKNYLTLESNKFKKDTNNLKLIKYLDSYFQMDNEGILTKDLSNTKPDIPRKYADRMYFKILQQKNAGNIKTGPVLTAVFSRDSDKYQLIYAEKDSLDKPESGIKGIAFREYFSDELELPPGTGYMLVDRYGDVIMQNDPEKNLYQNLYYESQNNPEFASLLSGIIPKSFEMEYQGKPYQICAKKLTLKSASPIYILGIRDLSHLNRLSIFTFTNGFLISVLYGFFILLINYIYSIIFYSGRISVLSKHHFYYLFPDNSRTHEYKNLLIVNCISILLAVIVAFISSSSIALIFCIVLGINIAFINLITLNIRTQNTKEEIVTLILILFFPAISFPLFLFFHCSSFFAVLVLFTTHICLIIFYYRKWRERQQEDLKTFAEQNKGVNRKAYTRFLTARLLYQFLVFPFVLISTFYVNEINDFASYYCASIKAKEQNIKDKNDFIIKDRDRITAAYNCTCPKNSKEEHEKEPLIISKSKDKILQKANLGFFDRPAAYEIKNFTFNALSSKYFLKTQAILQGESNVFTFIIISSSLLVFIFFLTILAYQLLNYYSNRFFFYDLMQAAHEKYYPFTKNKLANDHIFIAMVNNYDVKKLIQVNHSKTNLYDKRKDVKDHHNRKINIDKIFDPDDHNEILPFLRMDFILHFNHKQFYNEYEKIWRSLPNNETRYVLYDFAQDHFVNYKNKDTLINLMENGIIDCHKLTGRLKMMSLSFRIFILYKSKRDELFIQKFKDESKNGTFSKLKIPIIIIAVSALVLLMYLNKDSYDQVTLMGGSVVTVLALINKFLEANKSL</sequence>
<feature type="transmembrane region" description="Helical" evidence="1">
    <location>
        <begin position="1146"/>
        <end position="1165"/>
    </location>
</feature>
<feature type="transmembrane region" description="Helical" evidence="1">
    <location>
        <begin position="725"/>
        <end position="743"/>
    </location>
</feature>
<feature type="transmembrane region" description="Helical" evidence="1">
    <location>
        <begin position="902"/>
        <end position="927"/>
    </location>
</feature>
<keyword evidence="1" id="KW-0812">Transmembrane</keyword>
<feature type="transmembrane region" description="Helical" evidence="1">
    <location>
        <begin position="700"/>
        <end position="719"/>
    </location>
</feature>
<keyword evidence="1" id="KW-1133">Transmembrane helix</keyword>
<name>A0ABZ2UBM9_9FLAO</name>
<feature type="transmembrane region" description="Helical" evidence="1">
    <location>
        <begin position="588"/>
        <end position="610"/>
    </location>
</feature>
<accession>A0ABZ2UBM9</accession>
<evidence type="ECO:0000313" key="3">
    <source>
        <dbReference type="Proteomes" id="UP001623852"/>
    </source>
</evidence>
<feature type="transmembrane region" description="Helical" evidence="1">
    <location>
        <begin position="280"/>
        <end position="303"/>
    </location>
</feature>